<dbReference type="Proteomes" id="UP000724874">
    <property type="component" value="Unassembled WGS sequence"/>
</dbReference>
<dbReference type="OrthoDB" id="10670868at2759"/>
<comment type="caution">
    <text evidence="1">The sequence shown here is derived from an EMBL/GenBank/DDBJ whole genome shotgun (WGS) entry which is preliminary data.</text>
</comment>
<keyword evidence="2" id="KW-1185">Reference proteome</keyword>
<protein>
    <submittedName>
        <fullName evidence="1">Uncharacterized protein</fullName>
    </submittedName>
</protein>
<evidence type="ECO:0000313" key="2">
    <source>
        <dbReference type="Proteomes" id="UP000724874"/>
    </source>
</evidence>
<name>A0A9P5NL75_GYMJU</name>
<proteinExistence type="predicted"/>
<gene>
    <name evidence="1" type="ORF">CPB84DRAFT_1783799</name>
</gene>
<sequence length="280" mass="31760">MAWHGLPEWNTVALFCIRDSLTSISLSSIEDFPLSFLSSILKLSQLTSLIINGITVKDDTGSNKMPVTSQLDKLQTLCLTSHSVNTYDLTTLLPTILTTASQSLSQLRWYDAASYHRQLKYSKSQVQGPMSMSYLIIVGHIPIQGLTKLREFSTSVDGHRITLLSVVHQIVASRRRGIQVLELFDADVLKVEVNIKSHEQLWGEFDQLFQEEAFADLREIRFLVKKILTNKSIPIRHHPIVGRIFMTEEVVSFFASFCPRAMARGVRFTYAEEREALSIK</sequence>
<reference evidence="1" key="1">
    <citation type="submission" date="2020-11" db="EMBL/GenBank/DDBJ databases">
        <authorList>
            <consortium name="DOE Joint Genome Institute"/>
            <person name="Ahrendt S."/>
            <person name="Riley R."/>
            <person name="Andreopoulos W."/>
            <person name="LaButti K."/>
            <person name="Pangilinan J."/>
            <person name="Ruiz-duenas F.J."/>
            <person name="Barrasa J.M."/>
            <person name="Sanchez-Garcia M."/>
            <person name="Camarero S."/>
            <person name="Miyauchi S."/>
            <person name="Serrano A."/>
            <person name="Linde D."/>
            <person name="Babiker R."/>
            <person name="Drula E."/>
            <person name="Ayuso-Fernandez I."/>
            <person name="Pacheco R."/>
            <person name="Padilla G."/>
            <person name="Ferreira P."/>
            <person name="Barriuso J."/>
            <person name="Kellner H."/>
            <person name="Castanera R."/>
            <person name="Alfaro M."/>
            <person name="Ramirez L."/>
            <person name="Pisabarro A.G."/>
            <person name="Kuo A."/>
            <person name="Tritt A."/>
            <person name="Lipzen A."/>
            <person name="He G."/>
            <person name="Yan M."/>
            <person name="Ng V."/>
            <person name="Cullen D."/>
            <person name="Martin F."/>
            <person name="Rosso M.-N."/>
            <person name="Henrissat B."/>
            <person name="Hibbett D."/>
            <person name="Martinez A.T."/>
            <person name="Grigoriev I.V."/>
        </authorList>
    </citation>
    <scope>NUCLEOTIDE SEQUENCE</scope>
    <source>
        <strain evidence="1">AH 44721</strain>
    </source>
</reference>
<dbReference type="EMBL" id="JADNYJ010000069">
    <property type="protein sequence ID" value="KAF8892358.1"/>
    <property type="molecule type" value="Genomic_DNA"/>
</dbReference>
<accession>A0A9P5NL75</accession>
<dbReference type="AlphaFoldDB" id="A0A9P5NL75"/>
<organism evidence="1 2">
    <name type="scientific">Gymnopilus junonius</name>
    <name type="common">Spectacular rustgill mushroom</name>
    <name type="synonym">Gymnopilus spectabilis subsp. junonius</name>
    <dbReference type="NCBI Taxonomy" id="109634"/>
    <lineage>
        <taxon>Eukaryota</taxon>
        <taxon>Fungi</taxon>
        <taxon>Dikarya</taxon>
        <taxon>Basidiomycota</taxon>
        <taxon>Agaricomycotina</taxon>
        <taxon>Agaricomycetes</taxon>
        <taxon>Agaricomycetidae</taxon>
        <taxon>Agaricales</taxon>
        <taxon>Agaricineae</taxon>
        <taxon>Hymenogastraceae</taxon>
        <taxon>Gymnopilus</taxon>
    </lineage>
</organism>
<evidence type="ECO:0000313" key="1">
    <source>
        <dbReference type="EMBL" id="KAF8892358.1"/>
    </source>
</evidence>